<dbReference type="CDD" id="cd20831">
    <property type="entry name" value="C1_dGM13116p-like"/>
    <property type="match status" value="1"/>
</dbReference>
<keyword evidence="5" id="KW-0808">Transferase</keyword>
<dbReference type="PROSITE" id="PS50081">
    <property type="entry name" value="ZF_DAG_PE_2"/>
    <property type="match status" value="1"/>
</dbReference>
<feature type="non-terminal residue" evidence="5">
    <location>
        <position position="1"/>
    </location>
</feature>
<name>A0A1D2NJB8_ORCCI</name>
<feature type="region of interest" description="Disordered" evidence="3">
    <location>
        <begin position="1"/>
        <end position="26"/>
    </location>
</feature>
<dbReference type="Pfam" id="PF00130">
    <property type="entry name" value="C1_1"/>
    <property type="match status" value="1"/>
</dbReference>
<dbReference type="OrthoDB" id="9976063at2759"/>
<dbReference type="PANTHER" id="PTHR21119:SF5">
    <property type="entry name" value="C2 DOMAIN-CONTAINING PROTEIN"/>
    <property type="match status" value="1"/>
</dbReference>
<dbReference type="PANTHER" id="PTHR21119">
    <property type="entry name" value="C2 DOMAIN-CONTAINING PROTEIN"/>
    <property type="match status" value="1"/>
</dbReference>
<dbReference type="PROSITE" id="PS00479">
    <property type="entry name" value="ZF_DAG_PE_1"/>
    <property type="match status" value="1"/>
</dbReference>
<feature type="compositionally biased region" description="Polar residues" evidence="3">
    <location>
        <begin position="1"/>
        <end position="11"/>
    </location>
</feature>
<evidence type="ECO:0000256" key="1">
    <source>
        <dbReference type="ARBA" id="ARBA00022723"/>
    </source>
</evidence>
<dbReference type="STRING" id="48709.A0A1D2NJB8"/>
<sequence>TRSHSVVTTETRSADGEEEKDTVSDKDDIFKRSVSADRHSLLSQQGRLNIGGGLGSARSSVSELSAISGHSTTTYVHENSTLVIECMENRIRKYYLVPPHLAETGKWKKRGKKLHIYNDHTFVAKHISSGKICEICTVRLPFALGKQGYQCRDCKMICHKECHVRAPSYCPKTSVYDIEL</sequence>
<evidence type="ECO:0000313" key="6">
    <source>
        <dbReference type="Proteomes" id="UP000094527"/>
    </source>
</evidence>
<keyword evidence="1" id="KW-0479">Metal-binding</keyword>
<keyword evidence="5" id="KW-0418">Kinase</keyword>
<dbReference type="Gene3D" id="3.30.60.20">
    <property type="match status" value="1"/>
</dbReference>
<gene>
    <name evidence="5" type="ORF">Ocin01_01323</name>
</gene>
<dbReference type="EMBL" id="LJIJ01000024">
    <property type="protein sequence ID" value="ODN05373.1"/>
    <property type="molecule type" value="Genomic_DNA"/>
</dbReference>
<keyword evidence="6" id="KW-1185">Reference proteome</keyword>
<reference evidence="5 6" key="1">
    <citation type="journal article" date="2016" name="Genome Biol. Evol.">
        <title>Gene Family Evolution Reflects Adaptation to Soil Environmental Stressors in the Genome of the Collembolan Orchesella cincta.</title>
        <authorList>
            <person name="Faddeeva-Vakhrusheva A."/>
            <person name="Derks M.F."/>
            <person name="Anvar S.Y."/>
            <person name="Agamennone V."/>
            <person name="Suring W."/>
            <person name="Smit S."/>
            <person name="van Straalen N.M."/>
            <person name="Roelofs D."/>
        </authorList>
    </citation>
    <scope>NUCLEOTIDE SEQUENCE [LARGE SCALE GENOMIC DNA]</scope>
    <source>
        <tissue evidence="5">Mixed pool</tissue>
    </source>
</reference>
<dbReference type="AlphaFoldDB" id="A0A1D2NJB8"/>
<evidence type="ECO:0000259" key="4">
    <source>
        <dbReference type="PROSITE" id="PS50081"/>
    </source>
</evidence>
<protein>
    <submittedName>
        <fullName evidence="5">Protein kinase C zeta type</fullName>
    </submittedName>
</protein>
<dbReference type="GO" id="GO:0016301">
    <property type="term" value="F:kinase activity"/>
    <property type="evidence" value="ECO:0007669"/>
    <property type="project" value="UniProtKB-KW"/>
</dbReference>
<accession>A0A1D2NJB8</accession>
<dbReference type="SUPFAM" id="SSF57889">
    <property type="entry name" value="Cysteine-rich domain"/>
    <property type="match status" value="1"/>
</dbReference>
<dbReference type="GO" id="GO:0046872">
    <property type="term" value="F:metal ion binding"/>
    <property type="evidence" value="ECO:0007669"/>
    <property type="project" value="UniProtKB-KW"/>
</dbReference>
<evidence type="ECO:0000313" key="5">
    <source>
        <dbReference type="EMBL" id="ODN05373.1"/>
    </source>
</evidence>
<dbReference type="Proteomes" id="UP000094527">
    <property type="component" value="Unassembled WGS sequence"/>
</dbReference>
<evidence type="ECO:0000256" key="2">
    <source>
        <dbReference type="ARBA" id="ARBA00022833"/>
    </source>
</evidence>
<comment type="caution">
    <text evidence="5">The sequence shown here is derived from an EMBL/GenBank/DDBJ whole genome shotgun (WGS) entry which is preliminary data.</text>
</comment>
<dbReference type="OMA" id="ECMENRI"/>
<dbReference type="SMART" id="SM00109">
    <property type="entry name" value="C1"/>
    <property type="match status" value="1"/>
</dbReference>
<organism evidence="5 6">
    <name type="scientific">Orchesella cincta</name>
    <name type="common">Springtail</name>
    <name type="synonym">Podura cincta</name>
    <dbReference type="NCBI Taxonomy" id="48709"/>
    <lineage>
        <taxon>Eukaryota</taxon>
        <taxon>Metazoa</taxon>
        <taxon>Ecdysozoa</taxon>
        <taxon>Arthropoda</taxon>
        <taxon>Hexapoda</taxon>
        <taxon>Collembola</taxon>
        <taxon>Entomobryomorpha</taxon>
        <taxon>Entomobryoidea</taxon>
        <taxon>Orchesellidae</taxon>
        <taxon>Orchesellinae</taxon>
        <taxon>Orchesella</taxon>
    </lineage>
</organism>
<dbReference type="InterPro" id="IPR002219">
    <property type="entry name" value="PKC_DAG/PE"/>
</dbReference>
<feature type="domain" description="Phorbol-ester/DAG-type" evidence="4">
    <location>
        <begin position="119"/>
        <end position="170"/>
    </location>
</feature>
<dbReference type="InterPro" id="IPR046349">
    <property type="entry name" value="C1-like_sf"/>
</dbReference>
<dbReference type="InterPro" id="IPR039934">
    <property type="entry name" value="C2CD2/C2CD2L"/>
</dbReference>
<evidence type="ECO:0000256" key="3">
    <source>
        <dbReference type="SAM" id="MobiDB-lite"/>
    </source>
</evidence>
<proteinExistence type="predicted"/>
<keyword evidence="2" id="KW-0862">Zinc</keyword>